<keyword evidence="1" id="KW-1133">Transmembrane helix</keyword>
<evidence type="ECO:0000313" key="2">
    <source>
        <dbReference type="EMBL" id="WYJ75523.1"/>
    </source>
</evidence>
<accession>A0ABZ2SI06</accession>
<gene>
    <name evidence="2" type="ORF">DOK78_000098</name>
</gene>
<dbReference type="EMBL" id="CP147251">
    <property type="protein sequence ID" value="WYJ75523.1"/>
    <property type="molecule type" value="Genomic_DNA"/>
</dbReference>
<keyword evidence="1" id="KW-0812">Transmembrane</keyword>
<sequence>MYKKRQIALGILAFIIFCTLFAFTRHLRRPPASIMQDAFQLFLYLFLFVVEGFVLYIALRKKK</sequence>
<protein>
    <submittedName>
        <fullName evidence="2">Uncharacterized protein</fullName>
    </submittedName>
</protein>
<dbReference type="Proteomes" id="UP000664701">
    <property type="component" value="Chromosome"/>
</dbReference>
<organism evidence="2 3">
    <name type="scientific">Candidatus Enterococcus lowellii</name>
    <dbReference type="NCBI Taxonomy" id="2230877"/>
    <lineage>
        <taxon>Bacteria</taxon>
        <taxon>Bacillati</taxon>
        <taxon>Bacillota</taxon>
        <taxon>Bacilli</taxon>
        <taxon>Lactobacillales</taxon>
        <taxon>Enterococcaceae</taxon>
        <taxon>Enterococcus</taxon>
    </lineage>
</organism>
<dbReference type="RefSeq" id="WP_207871703.1">
    <property type="nucleotide sequence ID" value="NZ_CP147251.1"/>
</dbReference>
<keyword evidence="3" id="KW-1185">Reference proteome</keyword>
<evidence type="ECO:0000313" key="3">
    <source>
        <dbReference type="Proteomes" id="UP000664701"/>
    </source>
</evidence>
<name>A0ABZ2SI06_9ENTE</name>
<keyword evidence="1" id="KW-0472">Membrane</keyword>
<evidence type="ECO:0000256" key="1">
    <source>
        <dbReference type="SAM" id="Phobius"/>
    </source>
</evidence>
<reference evidence="2 3" key="1">
    <citation type="submission" date="2024-03" db="EMBL/GenBank/DDBJ databases">
        <title>The Genome Sequence of Enterococcus sp. DIV2402.</title>
        <authorList>
            <consortium name="The Broad Institute Genomics Platform"/>
            <consortium name="The Broad Institute Microbial Omics Core"/>
            <consortium name="The Broad Institute Genomic Center for Infectious Diseases"/>
            <person name="Earl A."/>
            <person name="Manson A."/>
            <person name="Gilmore M."/>
            <person name="Schwartman J."/>
            <person name="Shea T."/>
            <person name="Abouelleil A."/>
            <person name="Cao P."/>
            <person name="Chapman S."/>
            <person name="Cusick C."/>
            <person name="Young S."/>
            <person name="Neafsey D."/>
            <person name="Nusbaum C."/>
            <person name="Birren B."/>
        </authorList>
    </citation>
    <scope>NUCLEOTIDE SEQUENCE [LARGE SCALE GENOMIC DNA]</scope>
    <source>
        <strain evidence="2 3">DIV2402</strain>
    </source>
</reference>
<feature type="transmembrane region" description="Helical" evidence="1">
    <location>
        <begin position="38"/>
        <end position="59"/>
    </location>
</feature>
<proteinExistence type="predicted"/>